<dbReference type="RefSeq" id="WP_027445166.1">
    <property type="nucleotide sequence ID" value="NZ_AULJ01000001.1"/>
</dbReference>
<gene>
    <name evidence="2" type="ORF">N783_00900</name>
</gene>
<dbReference type="Proteomes" id="UP000030403">
    <property type="component" value="Unassembled WGS sequence"/>
</dbReference>
<accession>A0A0A5GIG8</accession>
<dbReference type="OrthoDB" id="9800774at2"/>
<evidence type="ECO:0000313" key="2">
    <source>
        <dbReference type="EMBL" id="KGX91824.1"/>
    </source>
</evidence>
<dbReference type="EMBL" id="AVPF01000001">
    <property type="protein sequence ID" value="KGX91824.1"/>
    <property type="molecule type" value="Genomic_DNA"/>
</dbReference>
<evidence type="ECO:0000259" key="1">
    <source>
        <dbReference type="Pfam" id="PF01636"/>
    </source>
</evidence>
<dbReference type="Pfam" id="PF01636">
    <property type="entry name" value="APH"/>
    <property type="match status" value="1"/>
</dbReference>
<dbReference type="eggNOG" id="COG0510">
    <property type="taxonomic scope" value="Bacteria"/>
</dbReference>
<feature type="domain" description="Aminoglycoside phosphotransferase" evidence="1">
    <location>
        <begin position="6"/>
        <end position="214"/>
    </location>
</feature>
<dbReference type="Gene3D" id="3.90.1200.10">
    <property type="match status" value="1"/>
</dbReference>
<comment type="caution">
    <text evidence="2">The sequence shown here is derived from an EMBL/GenBank/DDBJ whole genome shotgun (WGS) entry which is preliminary data.</text>
</comment>
<name>A0A0A5GIG8_9BACI</name>
<reference evidence="2 3" key="1">
    <citation type="submission" date="2013-08" db="EMBL/GenBank/DDBJ databases">
        <authorList>
            <person name="Huang J."/>
            <person name="Wang G."/>
        </authorList>
    </citation>
    <scope>NUCLEOTIDE SEQUENCE [LARGE SCALE GENOMIC DNA]</scope>
    <source>
        <strain evidence="2 3">BH030004</strain>
    </source>
</reference>
<evidence type="ECO:0000313" key="3">
    <source>
        <dbReference type="Proteomes" id="UP000030403"/>
    </source>
</evidence>
<dbReference type="STRING" id="1385511.GCA_000425225_00076"/>
<sequence length="246" mass="27831">MGLGSPIAKGNTAMIYLQDEKIVKVYNHDLPNSESQNEAFKQRYAYSCGLSVPKILDITKIEGKQALVMEYVKGTTMGDLLFNNKGQAKYYLDLSIDIQQNIHSKPADVLEPMTEKLERQIRSAPYIASGVKTALIEKLHSMSFENRLCHGDFHVYNLILSEDNVTIIDWVDSSAGDIRADVYRSYLLYSQVSEELAELYVSRYCEKSGLSRRDMFEWAPIVAAARLAENVSTEDNERLLEIVEGD</sequence>
<organism evidence="2 3">
    <name type="scientific">Pontibacillus marinus BH030004 = DSM 16465</name>
    <dbReference type="NCBI Taxonomy" id="1385511"/>
    <lineage>
        <taxon>Bacteria</taxon>
        <taxon>Bacillati</taxon>
        <taxon>Bacillota</taxon>
        <taxon>Bacilli</taxon>
        <taxon>Bacillales</taxon>
        <taxon>Bacillaceae</taxon>
        <taxon>Pontibacillus</taxon>
    </lineage>
</organism>
<dbReference type="InterPro" id="IPR011009">
    <property type="entry name" value="Kinase-like_dom_sf"/>
</dbReference>
<dbReference type="GO" id="GO:0016740">
    <property type="term" value="F:transferase activity"/>
    <property type="evidence" value="ECO:0007669"/>
    <property type="project" value="UniProtKB-KW"/>
</dbReference>
<proteinExistence type="predicted"/>
<dbReference type="InterPro" id="IPR002575">
    <property type="entry name" value="Aminoglycoside_PTrfase"/>
</dbReference>
<keyword evidence="3" id="KW-1185">Reference proteome</keyword>
<dbReference type="SUPFAM" id="SSF56112">
    <property type="entry name" value="Protein kinase-like (PK-like)"/>
    <property type="match status" value="1"/>
</dbReference>
<protein>
    <submittedName>
        <fullName evidence="2">Aminoglycoside phosphotransferase</fullName>
    </submittedName>
</protein>
<keyword evidence="2" id="KW-0808">Transferase</keyword>
<dbReference type="AlphaFoldDB" id="A0A0A5GIG8"/>